<evidence type="ECO:0000313" key="4">
    <source>
        <dbReference type="Ensembl" id="ENSPREP00000018762.1"/>
    </source>
</evidence>
<dbReference type="GO" id="GO:0006096">
    <property type="term" value="P:glycolytic process"/>
    <property type="evidence" value="ECO:0007669"/>
    <property type="project" value="UniProtKB-KW"/>
</dbReference>
<protein>
    <recommendedName>
        <fullName evidence="2">Phosphotransferase</fullName>
        <ecNumber evidence="2">2.7.1.-</ecNumber>
    </recommendedName>
</protein>
<feature type="domain" description="Hexokinase C-terminal" evidence="3">
    <location>
        <begin position="1"/>
        <end position="87"/>
    </location>
</feature>
<dbReference type="GO" id="GO:0001678">
    <property type="term" value="P:intracellular glucose homeostasis"/>
    <property type="evidence" value="ECO:0007669"/>
    <property type="project" value="InterPro"/>
</dbReference>
<dbReference type="GO" id="GO:0005524">
    <property type="term" value="F:ATP binding"/>
    <property type="evidence" value="ECO:0007669"/>
    <property type="project" value="UniProtKB-UniRule"/>
</dbReference>
<dbReference type="Gene3D" id="3.30.420.40">
    <property type="match status" value="1"/>
</dbReference>
<sequence>MEEMKNVKRVEGKDGRMCINTEWDGFGDDGSLEDILTKFDKVVDRTSINPGVHTFEKMISGMYLGEIVRRVLMKLTEKKLLFKGKRLRPCVLQELLRQKSLLTRQTISSRSARLSAAALATIGNRILANRGLPHLKTTVGVDGTVYKKHPNDKLQKVLRLLAPNCDIKFLVSEDCSGKGAAMITAVSQQLALQSRLLEESDGEEENKMGS</sequence>
<keyword evidence="2" id="KW-0067">ATP-binding</keyword>
<dbReference type="Pfam" id="PF03727">
    <property type="entry name" value="Hexokinase_2"/>
    <property type="match status" value="2"/>
</dbReference>
<dbReference type="PANTHER" id="PTHR19443:SF84">
    <property type="entry name" value="PHOSPHOTRANSFERASE"/>
    <property type="match status" value="1"/>
</dbReference>
<reference evidence="5" key="1">
    <citation type="submission" date="2013-11" db="EMBL/GenBank/DDBJ databases">
        <title>The genomic landscape of the Guanapo guppy.</title>
        <authorList>
            <person name="Kuenstner A."/>
            <person name="Dreyer C."/>
        </authorList>
    </citation>
    <scope>NUCLEOTIDE SEQUENCE</scope>
    <source>
        <strain evidence="5">Guanapo</strain>
    </source>
</reference>
<dbReference type="InterPro" id="IPR022673">
    <property type="entry name" value="Hexokinase_C"/>
</dbReference>
<evidence type="ECO:0000259" key="3">
    <source>
        <dbReference type="Pfam" id="PF03727"/>
    </source>
</evidence>
<dbReference type="InterPro" id="IPR043129">
    <property type="entry name" value="ATPase_NBD"/>
</dbReference>
<dbReference type="GO" id="GO:0005536">
    <property type="term" value="F:D-glucose binding"/>
    <property type="evidence" value="ECO:0007669"/>
    <property type="project" value="InterPro"/>
</dbReference>
<keyword evidence="5" id="KW-1185">Reference proteome</keyword>
<dbReference type="GO" id="GO:0005739">
    <property type="term" value="C:mitochondrion"/>
    <property type="evidence" value="ECO:0007669"/>
    <property type="project" value="TreeGrafter"/>
</dbReference>
<dbReference type="PROSITE" id="PS51748">
    <property type="entry name" value="HEXOKINASE_2"/>
    <property type="match status" value="1"/>
</dbReference>
<name>A0A3P9PAB8_POERE</name>
<dbReference type="GO" id="GO:0004340">
    <property type="term" value="F:glucokinase activity"/>
    <property type="evidence" value="ECO:0007669"/>
    <property type="project" value="TreeGrafter"/>
</dbReference>
<reference evidence="4" key="2">
    <citation type="submission" date="2025-08" db="UniProtKB">
        <authorList>
            <consortium name="Ensembl"/>
        </authorList>
    </citation>
    <scope>IDENTIFICATION</scope>
    <source>
        <strain evidence="4">Guanapo</strain>
    </source>
</reference>
<comment type="similarity">
    <text evidence="2">Belongs to the hexokinase family.</text>
</comment>
<dbReference type="GO" id="GO:0005829">
    <property type="term" value="C:cytosol"/>
    <property type="evidence" value="ECO:0007669"/>
    <property type="project" value="TreeGrafter"/>
</dbReference>
<accession>A0A3P9PAB8</accession>
<dbReference type="GO" id="GO:0008865">
    <property type="term" value="F:fructokinase activity"/>
    <property type="evidence" value="ECO:0007669"/>
    <property type="project" value="TreeGrafter"/>
</dbReference>
<proteinExistence type="inferred from homology"/>
<keyword evidence="2" id="KW-0418">Kinase</keyword>
<feature type="domain" description="Hexokinase C-terminal" evidence="3">
    <location>
        <begin position="105"/>
        <end position="186"/>
    </location>
</feature>
<dbReference type="Gene3D" id="3.40.367.20">
    <property type="match status" value="2"/>
</dbReference>
<dbReference type="SUPFAM" id="SSF53067">
    <property type="entry name" value="Actin-like ATPase domain"/>
    <property type="match status" value="1"/>
</dbReference>
<reference evidence="4" key="3">
    <citation type="submission" date="2025-09" db="UniProtKB">
        <authorList>
            <consortium name="Ensembl"/>
        </authorList>
    </citation>
    <scope>IDENTIFICATION</scope>
    <source>
        <strain evidence="4">Guanapo</strain>
    </source>
</reference>
<evidence type="ECO:0000256" key="2">
    <source>
        <dbReference type="RuleBase" id="RU362007"/>
    </source>
</evidence>
<evidence type="ECO:0000256" key="1">
    <source>
        <dbReference type="ARBA" id="ARBA00004888"/>
    </source>
</evidence>
<evidence type="ECO:0000313" key="5">
    <source>
        <dbReference type="Proteomes" id="UP000242638"/>
    </source>
</evidence>
<dbReference type="EC" id="2.7.1.-" evidence="2"/>
<dbReference type="Proteomes" id="UP000242638">
    <property type="component" value="Unassembled WGS sequence"/>
</dbReference>
<dbReference type="PANTHER" id="PTHR19443">
    <property type="entry name" value="HEXOKINASE"/>
    <property type="match status" value="1"/>
</dbReference>
<comment type="pathway">
    <text evidence="1">Carbohydrate degradation; glycolysis; D-glyceraldehyde 3-phosphate and glycerone phosphate from D-glucose: step 1/4.</text>
</comment>
<keyword evidence="2" id="KW-0324">Glycolysis</keyword>
<keyword evidence="2" id="KW-0808">Transferase</keyword>
<dbReference type="AlphaFoldDB" id="A0A3P9PAB8"/>
<dbReference type="InterPro" id="IPR001312">
    <property type="entry name" value="Hexokinase"/>
</dbReference>
<dbReference type="GeneTree" id="ENSGT00950000182787"/>
<organism evidence="4 5">
    <name type="scientific">Poecilia reticulata</name>
    <name type="common">Guppy</name>
    <name type="synonym">Acanthophacelus reticulatus</name>
    <dbReference type="NCBI Taxonomy" id="8081"/>
    <lineage>
        <taxon>Eukaryota</taxon>
        <taxon>Metazoa</taxon>
        <taxon>Chordata</taxon>
        <taxon>Craniata</taxon>
        <taxon>Vertebrata</taxon>
        <taxon>Euteleostomi</taxon>
        <taxon>Actinopterygii</taxon>
        <taxon>Neopterygii</taxon>
        <taxon>Teleostei</taxon>
        <taxon>Neoteleostei</taxon>
        <taxon>Acanthomorphata</taxon>
        <taxon>Ovalentaria</taxon>
        <taxon>Atherinomorphae</taxon>
        <taxon>Cyprinodontiformes</taxon>
        <taxon>Poeciliidae</taxon>
        <taxon>Poeciliinae</taxon>
        <taxon>Poecilia</taxon>
    </lineage>
</organism>
<dbReference type="GO" id="GO:0006006">
    <property type="term" value="P:glucose metabolic process"/>
    <property type="evidence" value="ECO:0007669"/>
    <property type="project" value="TreeGrafter"/>
</dbReference>
<keyword evidence="2" id="KW-0547">Nucleotide-binding</keyword>
<dbReference type="Ensembl" id="ENSPRET00000018965.1">
    <property type="protein sequence ID" value="ENSPREP00000018762.1"/>
    <property type="gene ID" value="ENSPREG00000012652.1"/>
</dbReference>